<feature type="non-terminal residue" evidence="1">
    <location>
        <position position="1"/>
    </location>
</feature>
<sequence>NLIKKIGLERVMALESNNEEHRYTKEELDGIRALYRKKLRDIEKQHLEAA</sequence>
<dbReference type="Proteomes" id="UP000005959">
    <property type="component" value="Unassembled WGS sequence"/>
</dbReference>
<organism evidence="1 2">
    <name type="scientific">Hafnia alvei ATCC 51873</name>
    <dbReference type="NCBI Taxonomy" id="1002364"/>
    <lineage>
        <taxon>Bacteria</taxon>
        <taxon>Pseudomonadati</taxon>
        <taxon>Pseudomonadota</taxon>
        <taxon>Gammaproteobacteria</taxon>
        <taxon>Enterobacterales</taxon>
        <taxon>Hafniaceae</taxon>
        <taxon>Hafnia</taxon>
    </lineage>
</organism>
<gene>
    <name evidence="1" type="ORF">HMPREF0454_01181</name>
</gene>
<accession>G9Y3Q1</accession>
<dbReference type="InterPro" id="IPR008713">
    <property type="entry name" value="Phage_lambda_NinG"/>
</dbReference>
<evidence type="ECO:0000313" key="2">
    <source>
        <dbReference type="Proteomes" id="UP000005959"/>
    </source>
</evidence>
<name>G9Y3Q1_HAFAL</name>
<dbReference type="AlphaFoldDB" id="G9Y3Q1"/>
<dbReference type="Pfam" id="PF05766">
    <property type="entry name" value="NinG"/>
    <property type="match status" value="1"/>
</dbReference>
<dbReference type="HOGENOM" id="CLU_3110983_0_0_6"/>
<reference evidence="1 2" key="1">
    <citation type="submission" date="2011-08" db="EMBL/GenBank/DDBJ databases">
        <authorList>
            <person name="Weinstock G."/>
            <person name="Sodergren E."/>
            <person name="Clifton S."/>
            <person name="Fulton L."/>
            <person name="Fulton B."/>
            <person name="Courtney L."/>
            <person name="Fronick C."/>
            <person name="Harrison M."/>
            <person name="Strong C."/>
            <person name="Farmer C."/>
            <person name="Delahaunty K."/>
            <person name="Markovic C."/>
            <person name="Hall O."/>
            <person name="Minx P."/>
            <person name="Tomlinson C."/>
            <person name="Mitreva M."/>
            <person name="Hou S."/>
            <person name="Chen J."/>
            <person name="Wollam A."/>
            <person name="Pepin K.H."/>
            <person name="Johnson M."/>
            <person name="Bhonagiri V."/>
            <person name="Zhang X."/>
            <person name="Suruliraj S."/>
            <person name="Warren W."/>
            <person name="Chinwalla A."/>
            <person name="Mardis E.R."/>
            <person name="Wilson R.K."/>
        </authorList>
    </citation>
    <scope>NUCLEOTIDE SEQUENCE [LARGE SCALE GENOMIC DNA]</scope>
    <source>
        <strain evidence="1 2">ATCC 51873</strain>
    </source>
</reference>
<dbReference type="EMBL" id="AGCI01000019">
    <property type="protein sequence ID" value="EHM45245.1"/>
    <property type="molecule type" value="Genomic_DNA"/>
</dbReference>
<protein>
    <submittedName>
        <fullName evidence="1">Uncharacterized protein</fullName>
    </submittedName>
</protein>
<comment type="caution">
    <text evidence="1">The sequence shown here is derived from an EMBL/GenBank/DDBJ whole genome shotgun (WGS) entry which is preliminary data.</text>
</comment>
<evidence type="ECO:0000313" key="1">
    <source>
        <dbReference type="EMBL" id="EHM45245.1"/>
    </source>
</evidence>
<proteinExistence type="predicted"/>